<keyword evidence="2" id="KW-1185">Reference proteome</keyword>
<accession>A0ABR2VQC5</accession>
<dbReference type="EMBL" id="JASJQH010008298">
    <property type="protein sequence ID" value="KAK9693678.1"/>
    <property type="molecule type" value="Genomic_DNA"/>
</dbReference>
<gene>
    <name evidence="1" type="ORF">K7432_013785</name>
</gene>
<dbReference type="Gene3D" id="2.140.10.30">
    <property type="entry name" value="Dipeptidylpeptidase IV, N-terminal domain"/>
    <property type="match status" value="1"/>
</dbReference>
<organism evidence="1 2">
    <name type="scientific">Basidiobolus ranarum</name>
    <dbReference type="NCBI Taxonomy" id="34480"/>
    <lineage>
        <taxon>Eukaryota</taxon>
        <taxon>Fungi</taxon>
        <taxon>Fungi incertae sedis</taxon>
        <taxon>Zoopagomycota</taxon>
        <taxon>Entomophthoromycotina</taxon>
        <taxon>Basidiobolomycetes</taxon>
        <taxon>Basidiobolales</taxon>
        <taxon>Basidiobolaceae</taxon>
        <taxon>Basidiobolus</taxon>
    </lineage>
</organism>
<proteinExistence type="predicted"/>
<evidence type="ECO:0000313" key="2">
    <source>
        <dbReference type="Proteomes" id="UP001479436"/>
    </source>
</evidence>
<evidence type="ECO:0000313" key="1">
    <source>
        <dbReference type="EMBL" id="KAK9693678.1"/>
    </source>
</evidence>
<reference evidence="1 2" key="1">
    <citation type="submission" date="2023-04" db="EMBL/GenBank/DDBJ databases">
        <title>Genome of Basidiobolus ranarum AG-B5.</title>
        <authorList>
            <person name="Stajich J.E."/>
            <person name="Carter-House D."/>
            <person name="Gryganskyi A."/>
        </authorList>
    </citation>
    <scope>NUCLEOTIDE SEQUENCE [LARGE SCALE GENOMIC DNA]</scope>
    <source>
        <strain evidence="1 2">AG-B5</strain>
    </source>
</reference>
<comment type="caution">
    <text evidence="1">The sequence shown here is derived from an EMBL/GenBank/DDBJ whole genome shotgun (WGS) entry which is preliminary data.</text>
</comment>
<dbReference type="Proteomes" id="UP001479436">
    <property type="component" value="Unassembled WGS sequence"/>
</dbReference>
<name>A0ABR2VQC5_9FUNG</name>
<sequence>MTSWESIRQEIRAFRASIPPPCLSTMKDFVFDDNSNRIYFIGTDPSKHFRTTTLFSVTLPPEPVGNSYLADRSNRINGTNLDEFVLPSLEWKHMLTDLYLRDKPHENLSREEILAKERRRISIEGITWYLYEESSSLLLFPHSNNFCIGSVGKNEDFQPIPMFRHRSHNPRMDPKIGGRGRDLVAY</sequence>
<protein>
    <submittedName>
        <fullName evidence="1">Uncharacterized protein</fullName>
    </submittedName>
</protein>